<feature type="region of interest" description="Disordered" evidence="3">
    <location>
        <begin position="1228"/>
        <end position="1270"/>
    </location>
</feature>
<dbReference type="SUPFAM" id="SSF54160">
    <property type="entry name" value="Chromo domain-like"/>
    <property type="match status" value="1"/>
</dbReference>
<dbReference type="InterPro" id="IPR016197">
    <property type="entry name" value="Chromo-like_dom_sf"/>
</dbReference>
<dbReference type="EMBL" id="NAJO01000002">
    <property type="protein sequence ID" value="OQO14000.1"/>
    <property type="molecule type" value="Genomic_DNA"/>
</dbReference>
<name>A0A1V8TRK8_9PEZI</name>
<feature type="coiled-coil region" evidence="2">
    <location>
        <begin position="1023"/>
        <end position="1050"/>
    </location>
</feature>
<evidence type="ECO:0000256" key="3">
    <source>
        <dbReference type="SAM" id="MobiDB-lite"/>
    </source>
</evidence>
<feature type="compositionally biased region" description="Polar residues" evidence="3">
    <location>
        <begin position="988"/>
        <end position="999"/>
    </location>
</feature>
<dbReference type="Pfam" id="PF11496">
    <property type="entry name" value="HDA2-3"/>
    <property type="match status" value="1"/>
</dbReference>
<sequence length="1270" mass="136174">MVGVVHIDITYPVLMASRKRKGTATNPNKPATKRRKTAHAHGKIDPEKFYSAKDIIDEDKTHYLVDWENDSDTGEIYEPTWEPHANLTAKAIADWEAKKSAKKRNATTTNGEASTKSSTSKRKKSRKVVESSPAKEIGESQDALPSTEDAEESLFVSKSPSQDGGDDSNPSSSVVENQVVSELASAADKLVTVQPSDPPSSYQDVAFSSSQVFTGTAPLRESTPEPSQYQPDPVDTSKSTELTTEVSAVTTTPSQQQQTQSVPVIFGETEPSGARIVPDSQSLPDSSAFRPSTSEGETQSTGGAEVEDRVAETSQPQGEASQVASPSVQPDPTRINRSAEQREPDEEDASEVEKPLASARGTTSSSELLQREVSAEPRAHSHATEAVQAPANINSLLVGQSQVVRPTAIIVTSGSAQPISSLDVSSLVTRAPLTQPPPASTQLASIESSSFPIQTQIAPVLQPAIDIVSSRSTAETQSSRYDPFDLDVEPSIEAPERPCSSPLSSSAFPSLPVQSVQIGKSAPALPQIPSTPSLSSSSALQSSAPAAMESATPGESLAGTLQELKELRARGRARREAAGAKARHSSAITTPAKPSAVPAHIAVEVAAATPTKLTTPAPRGARSPSAVPAIAPLEAPTRDDMNTSERYATLVPGSEEMSGATLRRQSTVAGTTSLKPQDSCHVVPIALLGHQRDAYPSLIRKEEALIKRFLTDRQPDDALVADTEALLKRLRAITIHPDLDNVDAYTQYDVPAATSAQWDVDSSAKFRFLKSLVDALRDSNTMLVVLAGSERLLHMLQTFFTGLGVAWESTVPFGAAFSEGLDVYVLDSRDDGLDWHSITPDITLVIDGNVRNEKPAMLRDMPGPRSESGITQTVCSLVVPGTIEHVESCLSPHLTPQQKLRAIVNGLNELLYDAGRPEAGQLSVVATAIALAGFVLDKQPDKEWPLTSISMLENLDSQTDSELDGAELGHKHSLSNGDAPAPKRARTETPNGVFPSTVNPMDIDMTHVSDSVARPSASASATESRLQALLQATQTRLAEHERALSDLQYLHEEQRIRVFDAERERDAANATAARAITRLTDQSTQIQTLRTERAGLQTQLVTAVEALASHAVPERAEFERLRQQVLKAENETSRLTRRLEAQAGDLSYFQSQYQSASNTAQTLANEVSELSTQLTALKLLASGEQGRAREQSMSAQSAALKKENLQMKARLAQLEAGTKFRDEELARLKEAGRGRMGTRGNSVPRSPRMGGSRQGSPAVSELGRGRLGRE</sequence>
<dbReference type="STRING" id="1507870.A0A1V8TRK8"/>
<feature type="region of interest" description="Disordered" evidence="3">
    <location>
        <begin position="650"/>
        <end position="675"/>
    </location>
</feature>
<feature type="compositionally biased region" description="Basic and acidic residues" evidence="3">
    <location>
        <begin position="369"/>
        <end position="383"/>
    </location>
</feature>
<feature type="compositionally biased region" description="Basic residues" evidence="3">
    <location>
        <begin position="31"/>
        <end position="41"/>
    </location>
</feature>
<comment type="subunit">
    <text evidence="1">Component of the NuA4 histone acetyltransferase complex.</text>
</comment>
<dbReference type="InParanoid" id="A0A1V8TRK8"/>
<dbReference type="PROSITE" id="PS50013">
    <property type="entry name" value="CHROMO_2"/>
    <property type="match status" value="1"/>
</dbReference>
<feature type="compositionally biased region" description="Polar residues" evidence="3">
    <location>
        <begin position="279"/>
        <end position="302"/>
    </location>
</feature>
<dbReference type="GO" id="GO:0070823">
    <property type="term" value="C:HDA1 complex"/>
    <property type="evidence" value="ECO:0007669"/>
    <property type="project" value="InterPro"/>
</dbReference>
<keyword evidence="6" id="KW-1185">Reference proteome</keyword>
<feature type="compositionally biased region" description="Low complexity" evidence="3">
    <location>
        <begin position="246"/>
        <end position="264"/>
    </location>
</feature>
<dbReference type="InterPro" id="IPR038609">
    <property type="entry name" value="HDA1_su2/3_sf"/>
</dbReference>
<evidence type="ECO:0000313" key="6">
    <source>
        <dbReference type="Proteomes" id="UP000192596"/>
    </source>
</evidence>
<feature type="region of interest" description="Disordered" evidence="3">
    <location>
        <begin position="18"/>
        <end position="41"/>
    </location>
</feature>
<keyword evidence="2" id="KW-0175">Coiled coil</keyword>
<dbReference type="Gene3D" id="3.40.50.12360">
    <property type="match status" value="1"/>
</dbReference>
<evidence type="ECO:0000256" key="2">
    <source>
        <dbReference type="SAM" id="Coils"/>
    </source>
</evidence>
<feature type="region of interest" description="Disordered" evidence="3">
    <location>
        <begin position="523"/>
        <end position="556"/>
    </location>
</feature>
<gene>
    <name evidence="5" type="ORF">B0A48_00875</name>
</gene>
<feature type="domain" description="Chromo" evidence="4">
    <location>
        <begin position="50"/>
        <end position="87"/>
    </location>
</feature>
<dbReference type="GO" id="GO:0006338">
    <property type="term" value="P:chromatin remodeling"/>
    <property type="evidence" value="ECO:0007669"/>
    <property type="project" value="UniProtKB-ARBA"/>
</dbReference>
<feature type="region of interest" description="Disordered" evidence="3">
    <location>
        <begin position="98"/>
        <end position="387"/>
    </location>
</feature>
<organism evidence="5 6">
    <name type="scientific">Cryoendolithus antarcticus</name>
    <dbReference type="NCBI Taxonomy" id="1507870"/>
    <lineage>
        <taxon>Eukaryota</taxon>
        <taxon>Fungi</taxon>
        <taxon>Dikarya</taxon>
        <taxon>Ascomycota</taxon>
        <taxon>Pezizomycotina</taxon>
        <taxon>Dothideomycetes</taxon>
        <taxon>Dothideomycetidae</taxon>
        <taxon>Cladosporiales</taxon>
        <taxon>Cladosporiaceae</taxon>
        <taxon>Cryoendolithus</taxon>
    </lineage>
</organism>
<dbReference type="Gene3D" id="2.40.50.40">
    <property type="match status" value="1"/>
</dbReference>
<feature type="region of interest" description="Disordered" evidence="3">
    <location>
        <begin position="570"/>
        <end position="595"/>
    </location>
</feature>
<dbReference type="OrthoDB" id="3647690at2759"/>
<protein>
    <recommendedName>
        <fullName evidence="4">Chromo domain-containing protein</fullName>
    </recommendedName>
</protein>
<evidence type="ECO:0000313" key="5">
    <source>
        <dbReference type="EMBL" id="OQO14000.1"/>
    </source>
</evidence>
<feature type="compositionally biased region" description="Low complexity" evidence="3">
    <location>
        <begin position="525"/>
        <end position="547"/>
    </location>
</feature>
<feature type="compositionally biased region" description="Polar residues" evidence="3">
    <location>
        <begin position="224"/>
        <end position="245"/>
    </location>
</feature>
<feature type="compositionally biased region" description="Polar residues" evidence="3">
    <location>
        <begin position="663"/>
        <end position="675"/>
    </location>
</feature>
<proteinExistence type="predicted"/>
<comment type="caution">
    <text evidence="5">The sequence shown here is derived from an EMBL/GenBank/DDBJ whole genome shotgun (WGS) entry which is preliminary data.</text>
</comment>
<evidence type="ECO:0000259" key="4">
    <source>
        <dbReference type="PROSITE" id="PS50013"/>
    </source>
</evidence>
<feature type="compositionally biased region" description="Low complexity" evidence="3">
    <location>
        <begin position="168"/>
        <end position="182"/>
    </location>
</feature>
<reference evidence="6" key="1">
    <citation type="submission" date="2017-03" db="EMBL/GenBank/DDBJ databases">
        <title>Genomes of endolithic fungi from Antarctica.</title>
        <authorList>
            <person name="Coleine C."/>
            <person name="Masonjones S."/>
            <person name="Stajich J.E."/>
        </authorList>
    </citation>
    <scope>NUCLEOTIDE SEQUENCE [LARGE SCALE GENOMIC DNA]</scope>
    <source>
        <strain evidence="6">CCFEE 5527</strain>
    </source>
</reference>
<dbReference type="InterPro" id="IPR000953">
    <property type="entry name" value="Chromo/chromo_shadow_dom"/>
</dbReference>
<dbReference type="AlphaFoldDB" id="A0A1V8TRK8"/>
<accession>A0A1V8TRK8</accession>
<feature type="region of interest" description="Disordered" evidence="3">
    <location>
        <begin position="473"/>
        <end position="506"/>
    </location>
</feature>
<evidence type="ECO:0000256" key="1">
    <source>
        <dbReference type="ARBA" id="ARBA00011353"/>
    </source>
</evidence>
<feature type="region of interest" description="Disordered" evidence="3">
    <location>
        <begin position="960"/>
        <end position="1000"/>
    </location>
</feature>
<dbReference type="Proteomes" id="UP000192596">
    <property type="component" value="Unassembled WGS sequence"/>
</dbReference>
<feature type="compositionally biased region" description="Polar residues" evidence="3">
    <location>
        <begin position="312"/>
        <end position="336"/>
    </location>
</feature>
<dbReference type="InterPro" id="IPR021006">
    <property type="entry name" value="Hda2/3"/>
</dbReference>
<feature type="coiled-coil region" evidence="2">
    <location>
        <begin position="1118"/>
        <end position="1173"/>
    </location>
</feature>
<feature type="compositionally biased region" description="Polar residues" evidence="3">
    <location>
        <begin position="193"/>
        <end position="214"/>
    </location>
</feature>